<dbReference type="SUPFAM" id="SSF69593">
    <property type="entry name" value="Glycerol-3-phosphate (1)-acyltransferase"/>
    <property type="match status" value="1"/>
</dbReference>
<sequence>MVKVLQKIVFYTLTFPIAGYVLGGLSQLARLTCLFKVEGMENFPNESGKIMLVSNHPSMTETFILPGLFFRHYVFRPKHGPWVLAGSNLWRSPIYFLPMCVAWGRVITVLRKQKRKERSFGRATPAFDPAVKVLEDGGNIFFFPEGGRTWKREKEGKTILFSALKGRKLAKLRRGVALLASQPGVILVPVWVEWSTRTITVGEPHTFTDVPQKEIISRIEQIFLELADKVA</sequence>
<dbReference type="GO" id="GO:0003841">
    <property type="term" value="F:1-acylglycerol-3-phosphate O-acyltransferase activity"/>
    <property type="evidence" value="ECO:0007669"/>
    <property type="project" value="TreeGrafter"/>
</dbReference>
<evidence type="ECO:0000256" key="3">
    <source>
        <dbReference type="SAM" id="Phobius"/>
    </source>
</evidence>
<dbReference type="CDD" id="cd07989">
    <property type="entry name" value="LPLAT_AGPAT-like"/>
    <property type="match status" value="1"/>
</dbReference>
<dbReference type="Pfam" id="PF01553">
    <property type="entry name" value="Acyltransferase"/>
    <property type="match status" value="1"/>
</dbReference>
<keyword evidence="2" id="KW-0012">Acyltransferase</keyword>
<protein>
    <recommendedName>
        <fullName evidence="4">Phospholipid/glycerol acyltransferase domain-containing protein</fullName>
    </recommendedName>
</protein>
<evidence type="ECO:0000313" key="5">
    <source>
        <dbReference type="EMBL" id="OHB11690.1"/>
    </source>
</evidence>
<accession>A0A1G2UQQ2</accession>
<keyword evidence="3" id="KW-1133">Transmembrane helix</keyword>
<evidence type="ECO:0000313" key="6">
    <source>
        <dbReference type="Proteomes" id="UP000176558"/>
    </source>
</evidence>
<dbReference type="AlphaFoldDB" id="A0A1G2UQQ2"/>
<gene>
    <name evidence="5" type="ORF">A3G99_02325</name>
</gene>
<dbReference type="PANTHER" id="PTHR10434:SF11">
    <property type="entry name" value="1-ACYL-SN-GLYCEROL-3-PHOSPHATE ACYLTRANSFERASE"/>
    <property type="match status" value="1"/>
</dbReference>
<comment type="caution">
    <text evidence="5">The sequence shown here is derived from an EMBL/GenBank/DDBJ whole genome shotgun (WGS) entry which is preliminary data.</text>
</comment>
<name>A0A1G2UQQ2_9BACT</name>
<evidence type="ECO:0000259" key="4">
    <source>
        <dbReference type="SMART" id="SM00563"/>
    </source>
</evidence>
<evidence type="ECO:0000256" key="1">
    <source>
        <dbReference type="ARBA" id="ARBA00022679"/>
    </source>
</evidence>
<organism evidence="5 6">
    <name type="scientific">Candidatus Zambryskibacteria bacterium RIFCSPLOWO2_12_FULL_39_23</name>
    <dbReference type="NCBI Taxonomy" id="1802776"/>
    <lineage>
        <taxon>Bacteria</taxon>
        <taxon>Candidatus Zambryskiibacteriota</taxon>
    </lineage>
</organism>
<feature type="transmembrane region" description="Helical" evidence="3">
    <location>
        <begin position="9"/>
        <end position="29"/>
    </location>
</feature>
<reference evidence="5 6" key="1">
    <citation type="journal article" date="2016" name="Nat. Commun.">
        <title>Thousands of microbial genomes shed light on interconnected biogeochemical processes in an aquifer system.</title>
        <authorList>
            <person name="Anantharaman K."/>
            <person name="Brown C.T."/>
            <person name="Hug L.A."/>
            <person name="Sharon I."/>
            <person name="Castelle C.J."/>
            <person name="Probst A.J."/>
            <person name="Thomas B.C."/>
            <person name="Singh A."/>
            <person name="Wilkins M.J."/>
            <person name="Karaoz U."/>
            <person name="Brodie E.L."/>
            <person name="Williams K.H."/>
            <person name="Hubbard S.S."/>
            <person name="Banfield J.F."/>
        </authorList>
    </citation>
    <scope>NUCLEOTIDE SEQUENCE [LARGE SCALE GENOMIC DNA]</scope>
</reference>
<proteinExistence type="predicted"/>
<dbReference type="PANTHER" id="PTHR10434">
    <property type="entry name" value="1-ACYL-SN-GLYCEROL-3-PHOSPHATE ACYLTRANSFERASE"/>
    <property type="match status" value="1"/>
</dbReference>
<evidence type="ECO:0000256" key="2">
    <source>
        <dbReference type="ARBA" id="ARBA00023315"/>
    </source>
</evidence>
<keyword evidence="3" id="KW-0472">Membrane</keyword>
<dbReference type="GO" id="GO:0006654">
    <property type="term" value="P:phosphatidic acid biosynthetic process"/>
    <property type="evidence" value="ECO:0007669"/>
    <property type="project" value="TreeGrafter"/>
</dbReference>
<feature type="domain" description="Phospholipid/glycerol acyltransferase" evidence="4">
    <location>
        <begin position="50"/>
        <end position="195"/>
    </location>
</feature>
<dbReference type="SMART" id="SM00563">
    <property type="entry name" value="PlsC"/>
    <property type="match status" value="1"/>
</dbReference>
<keyword evidence="1" id="KW-0808">Transferase</keyword>
<dbReference type="Proteomes" id="UP000176558">
    <property type="component" value="Unassembled WGS sequence"/>
</dbReference>
<keyword evidence="3" id="KW-0812">Transmembrane</keyword>
<dbReference type="EMBL" id="MHWT01000029">
    <property type="protein sequence ID" value="OHB11690.1"/>
    <property type="molecule type" value="Genomic_DNA"/>
</dbReference>
<dbReference type="InterPro" id="IPR002123">
    <property type="entry name" value="Plipid/glycerol_acylTrfase"/>
</dbReference>